<dbReference type="PANTHER" id="PTHR44329">
    <property type="entry name" value="SERINE/THREONINE-PROTEIN KINASE TNNI3K-RELATED"/>
    <property type="match status" value="1"/>
</dbReference>
<comment type="similarity">
    <text evidence="4">Belongs to the protein kinase superfamily.</text>
</comment>
<accession>A0ABR4HYD2</accession>
<keyword evidence="1 3" id="KW-0547">Nucleotide-binding</keyword>
<dbReference type="PROSITE" id="PS50011">
    <property type="entry name" value="PROTEIN_KINASE_DOM"/>
    <property type="match status" value="1"/>
</dbReference>
<keyword evidence="4" id="KW-0418">Kinase</keyword>
<dbReference type="InterPro" id="IPR008271">
    <property type="entry name" value="Ser/Thr_kinase_AS"/>
</dbReference>
<evidence type="ECO:0000256" key="4">
    <source>
        <dbReference type="RuleBase" id="RU000304"/>
    </source>
</evidence>
<dbReference type="SUPFAM" id="SSF56112">
    <property type="entry name" value="Protein kinase-like (PK-like)"/>
    <property type="match status" value="1"/>
</dbReference>
<evidence type="ECO:0000313" key="6">
    <source>
        <dbReference type="EMBL" id="KAL2819747.1"/>
    </source>
</evidence>
<dbReference type="SMART" id="SM00220">
    <property type="entry name" value="S_TKc"/>
    <property type="match status" value="1"/>
</dbReference>
<keyword evidence="2 3" id="KW-0067">ATP-binding</keyword>
<keyword evidence="4" id="KW-0723">Serine/threonine-protein kinase</keyword>
<name>A0ABR4HYD2_9EURO</name>
<evidence type="ECO:0000259" key="5">
    <source>
        <dbReference type="PROSITE" id="PS50011"/>
    </source>
</evidence>
<keyword evidence="7" id="KW-1185">Reference proteome</keyword>
<proteinExistence type="inferred from homology"/>
<dbReference type="CDD" id="cd00180">
    <property type="entry name" value="PKc"/>
    <property type="match status" value="1"/>
</dbReference>
<keyword evidence="4" id="KW-0808">Transferase</keyword>
<feature type="domain" description="Protein kinase" evidence="5">
    <location>
        <begin position="61"/>
        <end position="382"/>
    </location>
</feature>
<dbReference type="Pfam" id="PF00069">
    <property type="entry name" value="Pkinase"/>
    <property type="match status" value="1"/>
</dbReference>
<dbReference type="InterPro" id="IPR017441">
    <property type="entry name" value="Protein_kinase_ATP_BS"/>
</dbReference>
<protein>
    <submittedName>
        <fullName evidence="6">Kinase-like domain-containing protein</fullName>
    </submittedName>
</protein>
<dbReference type="PROSITE" id="PS00108">
    <property type="entry name" value="PROTEIN_KINASE_ST"/>
    <property type="match status" value="1"/>
</dbReference>
<evidence type="ECO:0000256" key="3">
    <source>
        <dbReference type="PROSITE-ProRule" id="PRU10141"/>
    </source>
</evidence>
<feature type="binding site" evidence="3">
    <location>
        <position position="89"/>
    </location>
    <ligand>
        <name>ATP</name>
        <dbReference type="ChEBI" id="CHEBI:30616"/>
    </ligand>
</feature>
<dbReference type="PROSITE" id="PS00107">
    <property type="entry name" value="PROTEIN_KINASE_ATP"/>
    <property type="match status" value="1"/>
</dbReference>
<sequence>MMAFLPMTDDAMSINNSTFDKPRLFTSSLPVSEKVTTPCNFITFLGAAQKLQVPFLPITWQSKRQLLGRGGTSRINQALMNLQTSFAFKRVADMDKLDKPETEIFQRLINEITMLRHPAVQNHPNILELQGICWDIASEKTQSGTEAAAPYPQTDDKVWPALVFEKSHFEDLYRFARRPTGRELGINERLKICTDIGSAIAHMQSNLIIHGDIKPENVLVFKSDDGSFTAKVADFGFSTWYANSNTSVAVPQSWPWYAPECDEYAQFASAQAVKTDVFSFGMLCLWFMFEKYLSGVLPLPKTAQAASASHYYKNVDPSLGVLDELKKKGSLAEFATQLVMAEAGFDAEKKQILQYFFNGCLACDPGARDMDIQHSLKRMNIYDRGIFSGRE</sequence>
<evidence type="ECO:0000256" key="1">
    <source>
        <dbReference type="ARBA" id="ARBA00022741"/>
    </source>
</evidence>
<evidence type="ECO:0000256" key="2">
    <source>
        <dbReference type="ARBA" id="ARBA00022840"/>
    </source>
</evidence>
<evidence type="ECO:0000313" key="7">
    <source>
        <dbReference type="Proteomes" id="UP001610334"/>
    </source>
</evidence>
<gene>
    <name evidence="6" type="ORF">BJX63DRAFT_360784</name>
</gene>
<dbReference type="Gene3D" id="1.10.510.10">
    <property type="entry name" value="Transferase(Phosphotransferase) domain 1"/>
    <property type="match status" value="1"/>
</dbReference>
<dbReference type="InterPro" id="IPR011009">
    <property type="entry name" value="Kinase-like_dom_sf"/>
</dbReference>
<dbReference type="EMBL" id="JBFXLT010000009">
    <property type="protein sequence ID" value="KAL2819747.1"/>
    <property type="molecule type" value="Genomic_DNA"/>
</dbReference>
<organism evidence="6 7">
    <name type="scientific">Aspergillus granulosus</name>
    <dbReference type="NCBI Taxonomy" id="176169"/>
    <lineage>
        <taxon>Eukaryota</taxon>
        <taxon>Fungi</taxon>
        <taxon>Dikarya</taxon>
        <taxon>Ascomycota</taxon>
        <taxon>Pezizomycotina</taxon>
        <taxon>Eurotiomycetes</taxon>
        <taxon>Eurotiomycetidae</taxon>
        <taxon>Eurotiales</taxon>
        <taxon>Aspergillaceae</taxon>
        <taxon>Aspergillus</taxon>
        <taxon>Aspergillus subgen. Nidulantes</taxon>
    </lineage>
</organism>
<dbReference type="Proteomes" id="UP001610334">
    <property type="component" value="Unassembled WGS sequence"/>
</dbReference>
<comment type="caution">
    <text evidence="6">The sequence shown here is derived from an EMBL/GenBank/DDBJ whole genome shotgun (WGS) entry which is preliminary data.</text>
</comment>
<dbReference type="InterPro" id="IPR051681">
    <property type="entry name" value="Ser/Thr_Kinases-Pseudokinases"/>
</dbReference>
<dbReference type="InterPro" id="IPR000719">
    <property type="entry name" value="Prot_kinase_dom"/>
</dbReference>
<dbReference type="Gene3D" id="3.30.200.20">
    <property type="entry name" value="Phosphorylase Kinase, domain 1"/>
    <property type="match status" value="1"/>
</dbReference>
<reference evidence="6 7" key="1">
    <citation type="submission" date="2024-07" db="EMBL/GenBank/DDBJ databases">
        <title>Section-level genome sequencing and comparative genomics of Aspergillus sections Usti and Cavernicolus.</title>
        <authorList>
            <consortium name="Lawrence Berkeley National Laboratory"/>
            <person name="Nybo J.L."/>
            <person name="Vesth T.C."/>
            <person name="Theobald S."/>
            <person name="Frisvad J.C."/>
            <person name="Larsen T.O."/>
            <person name="Kjaerboelling I."/>
            <person name="Rothschild-Mancinelli K."/>
            <person name="Lyhne E.K."/>
            <person name="Kogle M.E."/>
            <person name="Barry K."/>
            <person name="Clum A."/>
            <person name="Na H."/>
            <person name="Ledsgaard L."/>
            <person name="Lin J."/>
            <person name="Lipzen A."/>
            <person name="Kuo A."/>
            <person name="Riley R."/>
            <person name="Mondo S."/>
            <person name="Labutti K."/>
            <person name="Haridas S."/>
            <person name="Pangalinan J."/>
            <person name="Salamov A.A."/>
            <person name="Simmons B.A."/>
            <person name="Magnuson J.K."/>
            <person name="Chen J."/>
            <person name="Drula E."/>
            <person name="Henrissat B."/>
            <person name="Wiebenga A."/>
            <person name="Lubbers R.J."/>
            <person name="Gomes A.C."/>
            <person name="Makela M.R."/>
            <person name="Stajich J."/>
            <person name="Grigoriev I.V."/>
            <person name="Mortensen U.H."/>
            <person name="De Vries R.P."/>
            <person name="Baker S.E."/>
            <person name="Andersen M.R."/>
        </authorList>
    </citation>
    <scope>NUCLEOTIDE SEQUENCE [LARGE SCALE GENOMIC DNA]</scope>
    <source>
        <strain evidence="6 7">CBS 588.65</strain>
    </source>
</reference>